<keyword evidence="3" id="KW-0347">Helicase</keyword>
<dbReference type="SUPFAM" id="SSF52540">
    <property type="entry name" value="P-loop containing nucleoside triphosphate hydrolases"/>
    <property type="match status" value="1"/>
</dbReference>
<dbReference type="PANTHER" id="PTHR21529:SF4">
    <property type="entry name" value="TPR AND ANKYRIN REPEAT-CONTAINING PROTEIN 1"/>
    <property type="match status" value="1"/>
</dbReference>
<keyword evidence="2" id="KW-0378">Hydrolase</keyword>
<sequence length="423" mass="48268">FPGLVDDLPPEIGDILGPKPILYDNVENARNSDSQNGRSTEYGEVRVILVRDEETRDKLRTELGRSSFVLTILQSKGMEFEDVLLYDFLSSSAYSHRLEILEDIQKLEYQDNRLTASQVLFSELKHLYVGVTRARNRLWILESNRRVLQPMQRLFNPTGGQSLLEILTERDIGISQLQKRLSNGTTINSSRWREMGHQMIDDQQYPEALRCFKCAEDPDGITLTNAYITEEEGLTARDRGFSQVANLHFIQASDLFLQVGSIAKAVQCRKAGGDLKGAVRILADNGAYEDAAWLGAEVGLFAETSEIYTKLHKHEKALAGYARGKQSKWMLNYLKKFKSEIEPCCWKQYIHLYYLKEFGGSDTPPDEFGKRVLNFTGSPKEQEIAFSRFHLMNKLFDFLSINRRYMEAYEVGISSGLLENSVQ</sequence>
<name>A0A292Q779_9PEZI</name>
<dbReference type="Pfam" id="PF13361">
    <property type="entry name" value="UvrD_C"/>
    <property type="match status" value="1"/>
</dbReference>
<dbReference type="InterPro" id="IPR027417">
    <property type="entry name" value="P-loop_NTPase"/>
</dbReference>
<dbReference type="PANTHER" id="PTHR21529">
    <property type="entry name" value="MAMMARY TURMOR VIRUS RECEPTOR HOMOLOG 1, 2 MTVR1, 2"/>
    <property type="match status" value="1"/>
</dbReference>
<dbReference type="GO" id="GO:0016787">
    <property type="term" value="F:hydrolase activity"/>
    <property type="evidence" value="ECO:0007669"/>
    <property type="project" value="UniProtKB-KW"/>
</dbReference>
<dbReference type="EMBL" id="LN890957">
    <property type="protein sequence ID" value="CUS14613.1"/>
    <property type="molecule type" value="Genomic_DNA"/>
</dbReference>
<keyword evidence="1" id="KW-0547">Nucleotide-binding</keyword>
<evidence type="ECO:0000313" key="6">
    <source>
        <dbReference type="EMBL" id="CUS14613.1"/>
    </source>
</evidence>
<dbReference type="GO" id="GO:0004386">
    <property type="term" value="F:helicase activity"/>
    <property type="evidence" value="ECO:0007669"/>
    <property type="project" value="UniProtKB-KW"/>
</dbReference>
<proteinExistence type="predicted"/>
<dbReference type="InterPro" id="IPR039904">
    <property type="entry name" value="TRANK1"/>
</dbReference>
<feature type="non-terminal residue" evidence="6">
    <location>
        <position position="423"/>
    </location>
</feature>
<protein>
    <recommendedName>
        <fullName evidence="5">UvrD-like helicase C-terminal domain-containing protein</fullName>
    </recommendedName>
</protein>
<dbReference type="Proteomes" id="UP001412239">
    <property type="component" value="Unassembled WGS sequence"/>
</dbReference>
<dbReference type="Gene3D" id="3.40.50.300">
    <property type="entry name" value="P-loop containing nucleotide triphosphate hydrolases"/>
    <property type="match status" value="1"/>
</dbReference>
<evidence type="ECO:0000256" key="2">
    <source>
        <dbReference type="ARBA" id="ARBA00022801"/>
    </source>
</evidence>
<keyword evidence="7" id="KW-1185">Reference proteome</keyword>
<reference evidence="6" key="1">
    <citation type="submission" date="2015-10" db="EMBL/GenBank/DDBJ databases">
        <authorList>
            <person name="Regsiter A."/>
            <person name="william w."/>
        </authorList>
    </citation>
    <scope>NUCLEOTIDE SEQUENCE</scope>
    <source>
        <strain evidence="6">Montdore</strain>
    </source>
</reference>
<dbReference type="InterPro" id="IPR014017">
    <property type="entry name" value="DNA_helicase_UvrD-like_C"/>
</dbReference>
<evidence type="ECO:0000256" key="1">
    <source>
        <dbReference type="ARBA" id="ARBA00022741"/>
    </source>
</evidence>
<evidence type="ECO:0000256" key="3">
    <source>
        <dbReference type="ARBA" id="ARBA00022806"/>
    </source>
</evidence>
<feature type="non-terminal residue" evidence="6">
    <location>
        <position position="1"/>
    </location>
</feature>
<accession>A0A292Q779</accession>
<evidence type="ECO:0000256" key="4">
    <source>
        <dbReference type="ARBA" id="ARBA00022840"/>
    </source>
</evidence>
<dbReference type="GO" id="GO:0005524">
    <property type="term" value="F:ATP binding"/>
    <property type="evidence" value="ECO:0007669"/>
    <property type="project" value="UniProtKB-KW"/>
</dbReference>
<gene>
    <name evidence="6" type="ORF">GSTUAT00001344001</name>
</gene>
<feature type="domain" description="UvrD-like helicase C-terminal" evidence="5">
    <location>
        <begin position="62"/>
        <end position="141"/>
    </location>
</feature>
<dbReference type="AlphaFoldDB" id="A0A292Q779"/>
<evidence type="ECO:0000313" key="7">
    <source>
        <dbReference type="Proteomes" id="UP001412239"/>
    </source>
</evidence>
<keyword evidence="4" id="KW-0067">ATP-binding</keyword>
<organism evidence="6 7">
    <name type="scientific">Tuber aestivum</name>
    <name type="common">summer truffle</name>
    <dbReference type="NCBI Taxonomy" id="59557"/>
    <lineage>
        <taxon>Eukaryota</taxon>
        <taxon>Fungi</taxon>
        <taxon>Dikarya</taxon>
        <taxon>Ascomycota</taxon>
        <taxon>Pezizomycotina</taxon>
        <taxon>Pezizomycetes</taxon>
        <taxon>Pezizales</taxon>
        <taxon>Tuberaceae</taxon>
        <taxon>Tuber</taxon>
    </lineage>
</organism>
<evidence type="ECO:0000259" key="5">
    <source>
        <dbReference type="Pfam" id="PF13361"/>
    </source>
</evidence>